<organism evidence="2 3">
    <name type="scientific">Peronospora effusa</name>
    <dbReference type="NCBI Taxonomy" id="542832"/>
    <lineage>
        <taxon>Eukaryota</taxon>
        <taxon>Sar</taxon>
        <taxon>Stramenopiles</taxon>
        <taxon>Oomycota</taxon>
        <taxon>Peronosporomycetes</taxon>
        <taxon>Peronosporales</taxon>
        <taxon>Peronosporaceae</taxon>
        <taxon>Peronospora</taxon>
    </lineage>
</organism>
<comment type="caution">
    <text evidence="2">The sequence shown here is derived from an EMBL/GenBank/DDBJ whole genome shotgun (WGS) entry which is preliminary data.</text>
</comment>
<evidence type="ECO:0000313" key="3">
    <source>
        <dbReference type="Proteomes" id="UP000282087"/>
    </source>
</evidence>
<dbReference type="STRING" id="542832.A0A3M6VUF3"/>
<evidence type="ECO:0000313" key="2">
    <source>
        <dbReference type="EMBL" id="RMX70455.1"/>
    </source>
</evidence>
<feature type="domain" description="Ku C-terminal" evidence="1">
    <location>
        <begin position="1"/>
        <end position="50"/>
    </location>
</feature>
<gene>
    <name evidence="2" type="ORF">DD238_000434</name>
</gene>
<dbReference type="InterPro" id="IPR014893">
    <property type="entry name" value="Ku_PK_bind"/>
</dbReference>
<sequence length="73" mass="8570">METHIERFLSQNGSEFFPKALQCLSHFRKRSPEIQYSAQFNEFLTKLKNTRIAVMGRCEEDADSLRSAQVFVR</sequence>
<dbReference type="AlphaFoldDB" id="A0A3M6VUF3"/>
<dbReference type="InterPro" id="IPR036494">
    <property type="entry name" value="Ku_C_sf"/>
</dbReference>
<name>A0A3M6VUF3_9STRA</name>
<evidence type="ECO:0000259" key="1">
    <source>
        <dbReference type="Pfam" id="PF08785"/>
    </source>
</evidence>
<dbReference type="Gene3D" id="1.25.40.240">
    <property type="entry name" value="Ku, C-terminal domain"/>
    <property type="match status" value="1"/>
</dbReference>
<dbReference type="Proteomes" id="UP000282087">
    <property type="component" value="Unassembled WGS sequence"/>
</dbReference>
<keyword evidence="3" id="KW-1185">Reference proteome</keyword>
<dbReference type="EMBL" id="QLLG01000001">
    <property type="protein sequence ID" value="RMX70455.1"/>
    <property type="molecule type" value="Genomic_DNA"/>
</dbReference>
<dbReference type="VEuPathDB" id="FungiDB:DD237_001254"/>
<dbReference type="SUPFAM" id="SSF101420">
    <property type="entry name" value="C-terminal domain of Ku80"/>
    <property type="match status" value="1"/>
</dbReference>
<proteinExistence type="predicted"/>
<protein>
    <recommendedName>
        <fullName evidence="1">Ku C-terminal domain-containing protein</fullName>
    </recommendedName>
</protein>
<reference evidence="2 3" key="1">
    <citation type="submission" date="2018-06" db="EMBL/GenBank/DDBJ databases">
        <title>Comparative genomics of downy mildews reveals potential adaptations to biotrophy.</title>
        <authorList>
            <person name="Fletcher K."/>
            <person name="Klosterman S.J."/>
            <person name="Derevnina L."/>
            <person name="Martin F."/>
            <person name="Koike S."/>
            <person name="Reyes Chin-Wo S."/>
            <person name="Mou B."/>
            <person name="Michelmore R."/>
        </authorList>
    </citation>
    <scope>NUCLEOTIDE SEQUENCE [LARGE SCALE GENOMIC DNA]</scope>
    <source>
        <strain evidence="2 3">R14</strain>
    </source>
</reference>
<accession>A0A3M6VUF3</accession>
<dbReference type="Pfam" id="PF08785">
    <property type="entry name" value="Ku_PK_bind"/>
    <property type="match status" value="1"/>
</dbReference>